<gene>
    <name evidence="3" type="ORF">CLV37_112161</name>
</gene>
<dbReference type="SUPFAM" id="SSF46785">
    <property type="entry name" value="Winged helix' DNA-binding domain"/>
    <property type="match status" value="1"/>
</dbReference>
<organism evidence="3 4">
    <name type="scientific">Kineococcus rhizosphaerae</name>
    <dbReference type="NCBI Taxonomy" id="559628"/>
    <lineage>
        <taxon>Bacteria</taxon>
        <taxon>Bacillati</taxon>
        <taxon>Actinomycetota</taxon>
        <taxon>Actinomycetes</taxon>
        <taxon>Kineosporiales</taxon>
        <taxon>Kineosporiaceae</taxon>
        <taxon>Kineococcus</taxon>
    </lineage>
</organism>
<accession>A0A2T0QZB6</accession>
<dbReference type="InterPro" id="IPR039422">
    <property type="entry name" value="MarR/SlyA-like"/>
</dbReference>
<evidence type="ECO:0000259" key="2">
    <source>
        <dbReference type="PROSITE" id="PS50995"/>
    </source>
</evidence>
<name>A0A2T0QZB6_9ACTN</name>
<protein>
    <submittedName>
        <fullName evidence="3">DNA-binding MarR family transcriptional regulator</fullName>
    </submittedName>
</protein>
<proteinExistence type="predicted"/>
<dbReference type="RefSeq" id="WP_245885530.1">
    <property type="nucleotide sequence ID" value="NZ_PVZF01000012.1"/>
</dbReference>
<keyword evidence="3" id="KW-0238">DNA-binding</keyword>
<dbReference type="SMART" id="SM00347">
    <property type="entry name" value="HTH_MARR"/>
    <property type="match status" value="1"/>
</dbReference>
<dbReference type="AlphaFoldDB" id="A0A2T0QZB6"/>
<dbReference type="InterPro" id="IPR036390">
    <property type="entry name" value="WH_DNA-bd_sf"/>
</dbReference>
<comment type="caution">
    <text evidence="3">The sequence shown here is derived from an EMBL/GenBank/DDBJ whole genome shotgun (WGS) entry which is preliminary data.</text>
</comment>
<evidence type="ECO:0000256" key="1">
    <source>
        <dbReference type="SAM" id="MobiDB-lite"/>
    </source>
</evidence>
<evidence type="ECO:0000313" key="3">
    <source>
        <dbReference type="EMBL" id="PRY11861.1"/>
    </source>
</evidence>
<sequence length="168" mass="18964">MSSMYRPARGAGSRRDTPRARREQEIVDDLRDLVATSERIAHAFAQRNGLHPTDLQALIHVMRREGAGDPLTAGELAGLLNLTTGAATGVVDRLEKHGHLRRDRSEEDRRKVFLRYAEPGQELAAQFFGPLGRRSDTVMQQFDEAELDVVHRFLAGMRGAFEEHHREL</sequence>
<keyword evidence="4" id="KW-1185">Reference proteome</keyword>
<dbReference type="GO" id="GO:0003677">
    <property type="term" value="F:DNA binding"/>
    <property type="evidence" value="ECO:0007669"/>
    <property type="project" value="UniProtKB-KW"/>
</dbReference>
<feature type="region of interest" description="Disordered" evidence="1">
    <location>
        <begin position="1"/>
        <end position="22"/>
    </location>
</feature>
<dbReference type="GO" id="GO:0003700">
    <property type="term" value="F:DNA-binding transcription factor activity"/>
    <property type="evidence" value="ECO:0007669"/>
    <property type="project" value="InterPro"/>
</dbReference>
<dbReference type="InterPro" id="IPR036388">
    <property type="entry name" value="WH-like_DNA-bd_sf"/>
</dbReference>
<dbReference type="EMBL" id="PVZF01000012">
    <property type="protein sequence ID" value="PRY11861.1"/>
    <property type="molecule type" value="Genomic_DNA"/>
</dbReference>
<dbReference type="Gene3D" id="1.10.10.10">
    <property type="entry name" value="Winged helix-like DNA-binding domain superfamily/Winged helix DNA-binding domain"/>
    <property type="match status" value="1"/>
</dbReference>
<evidence type="ECO:0000313" key="4">
    <source>
        <dbReference type="Proteomes" id="UP000238083"/>
    </source>
</evidence>
<reference evidence="3 4" key="1">
    <citation type="submission" date="2018-03" db="EMBL/GenBank/DDBJ databases">
        <title>Genomic Encyclopedia of Archaeal and Bacterial Type Strains, Phase II (KMG-II): from individual species to whole genera.</title>
        <authorList>
            <person name="Goeker M."/>
        </authorList>
    </citation>
    <scope>NUCLEOTIDE SEQUENCE [LARGE SCALE GENOMIC DNA]</scope>
    <source>
        <strain evidence="3 4">DSM 19711</strain>
    </source>
</reference>
<dbReference type="GO" id="GO:0006950">
    <property type="term" value="P:response to stress"/>
    <property type="evidence" value="ECO:0007669"/>
    <property type="project" value="TreeGrafter"/>
</dbReference>
<dbReference type="PANTHER" id="PTHR33164:SF106">
    <property type="entry name" value="TRANSCRIPTIONAL REGULATORY PROTEIN"/>
    <property type="match status" value="1"/>
</dbReference>
<feature type="domain" description="HTH marR-type" evidence="2">
    <location>
        <begin position="23"/>
        <end position="159"/>
    </location>
</feature>
<dbReference type="PROSITE" id="PS50995">
    <property type="entry name" value="HTH_MARR_2"/>
    <property type="match status" value="1"/>
</dbReference>
<feature type="compositionally biased region" description="Basic and acidic residues" evidence="1">
    <location>
        <begin position="13"/>
        <end position="22"/>
    </location>
</feature>
<dbReference type="InterPro" id="IPR000835">
    <property type="entry name" value="HTH_MarR-typ"/>
</dbReference>
<dbReference type="PANTHER" id="PTHR33164">
    <property type="entry name" value="TRANSCRIPTIONAL REGULATOR, MARR FAMILY"/>
    <property type="match status" value="1"/>
</dbReference>
<dbReference type="Pfam" id="PF01047">
    <property type="entry name" value="MarR"/>
    <property type="match status" value="1"/>
</dbReference>
<dbReference type="Proteomes" id="UP000238083">
    <property type="component" value="Unassembled WGS sequence"/>
</dbReference>